<dbReference type="STRING" id="642780.SAMN04488570_3257"/>
<dbReference type="Gene3D" id="1.10.10.2840">
    <property type="entry name" value="PucR C-terminal helix-turn-helix domain"/>
    <property type="match status" value="1"/>
</dbReference>
<protein>
    <submittedName>
        <fullName evidence="3">PucR C-terminal helix-turn-helix domain-containing protein</fullName>
    </submittedName>
</protein>
<dbReference type="RefSeq" id="WP_091731806.1">
    <property type="nucleotide sequence ID" value="NZ_LT629757.1"/>
</dbReference>
<sequence length="405" mass="43012">MARKASLHLGKRTVTELRRTLPDVAERTIAAITEEVPSYSDALTGSMGQTISTAVELALGGFLSLAERSRGAEQSPTATAVDGAYQLGRGEARSGRSVDALLQAYRIGARVSWRELSTAAVRSGVDAETVGRFAELVFAYIDELSAASVAGHNDELETTGRVRQRLLERLAAQLLSGADDEVVAATAAQADWPWPETLTVVLVPESQVRAVLPSLPAETVHSGEPLSAGGESDLAALLVPDVHGHRRTSLLRALEHRAAVVGPARPTTAVRASLERALRVRALELGPDTEAHLTELVLGADPDALADLRAQALAPLADRGASSTEKLVETLRSWLLHHGRRDAVAADLFVHPQTVRYRMSQLREAYGERLDDPRAVLELTVALGTLDVAGRATDDDAAPEAGTAG</sequence>
<dbReference type="InterPro" id="IPR051448">
    <property type="entry name" value="CdaR-like_regulators"/>
</dbReference>
<dbReference type="Pfam" id="PF25906">
    <property type="entry name" value="PucR-like_N"/>
    <property type="match status" value="1"/>
</dbReference>
<accession>A0A1H1WSK0</accession>
<organism evidence="3 4">
    <name type="scientific">Nocardioides scoriae</name>
    <dbReference type="NCBI Taxonomy" id="642780"/>
    <lineage>
        <taxon>Bacteria</taxon>
        <taxon>Bacillati</taxon>
        <taxon>Actinomycetota</taxon>
        <taxon>Actinomycetes</taxon>
        <taxon>Propionibacteriales</taxon>
        <taxon>Nocardioidaceae</taxon>
        <taxon>Nocardioides</taxon>
    </lineage>
</organism>
<dbReference type="InterPro" id="IPR042070">
    <property type="entry name" value="PucR_C-HTH_sf"/>
</dbReference>
<dbReference type="PANTHER" id="PTHR33744">
    <property type="entry name" value="CARBOHYDRATE DIACID REGULATOR"/>
    <property type="match status" value="1"/>
</dbReference>
<dbReference type="OrthoDB" id="5243741at2"/>
<dbReference type="PANTHER" id="PTHR33744:SF1">
    <property type="entry name" value="DNA-BINDING TRANSCRIPTIONAL ACTIVATOR ADER"/>
    <property type="match status" value="1"/>
</dbReference>
<dbReference type="Proteomes" id="UP000198859">
    <property type="component" value="Chromosome I"/>
</dbReference>
<proteinExistence type="predicted"/>
<evidence type="ECO:0000259" key="2">
    <source>
        <dbReference type="Pfam" id="PF25906"/>
    </source>
</evidence>
<evidence type="ECO:0000313" key="4">
    <source>
        <dbReference type="Proteomes" id="UP000198859"/>
    </source>
</evidence>
<feature type="domain" description="PucR C-terminal helix-turn-helix" evidence="1">
    <location>
        <begin position="327"/>
        <end position="383"/>
    </location>
</feature>
<dbReference type="Pfam" id="PF13556">
    <property type="entry name" value="HTH_30"/>
    <property type="match status" value="1"/>
</dbReference>
<dbReference type="EMBL" id="LT629757">
    <property type="protein sequence ID" value="SDT00022.1"/>
    <property type="molecule type" value="Genomic_DNA"/>
</dbReference>
<evidence type="ECO:0000259" key="1">
    <source>
        <dbReference type="Pfam" id="PF13556"/>
    </source>
</evidence>
<dbReference type="InterPro" id="IPR058663">
    <property type="entry name" value="PucR-like_N"/>
</dbReference>
<evidence type="ECO:0000313" key="3">
    <source>
        <dbReference type="EMBL" id="SDT00022.1"/>
    </source>
</evidence>
<feature type="domain" description="PucR-like N-terminal" evidence="2">
    <location>
        <begin position="15"/>
        <end position="166"/>
    </location>
</feature>
<dbReference type="AlphaFoldDB" id="A0A1H1WSK0"/>
<keyword evidence="4" id="KW-1185">Reference proteome</keyword>
<dbReference type="InterPro" id="IPR025736">
    <property type="entry name" value="PucR_C-HTH_dom"/>
</dbReference>
<reference evidence="4" key="1">
    <citation type="submission" date="2016-10" db="EMBL/GenBank/DDBJ databases">
        <authorList>
            <person name="Varghese N."/>
            <person name="Submissions S."/>
        </authorList>
    </citation>
    <scope>NUCLEOTIDE SEQUENCE [LARGE SCALE GENOMIC DNA]</scope>
    <source>
        <strain evidence="4">DSM 22127</strain>
    </source>
</reference>
<gene>
    <name evidence="3" type="ORF">SAMN04488570_3257</name>
</gene>
<name>A0A1H1WSK0_9ACTN</name>